<feature type="transmembrane region" description="Helical" evidence="1">
    <location>
        <begin position="12"/>
        <end position="34"/>
    </location>
</feature>
<dbReference type="InterPro" id="IPR008390">
    <property type="entry name" value="AWPM-19"/>
</dbReference>
<name>A0AAQ3JXQ9_9LILI</name>
<accession>A0AAQ3JXQ9</accession>
<protein>
    <submittedName>
        <fullName evidence="2">Uncharacterized protein</fullName>
    </submittedName>
</protein>
<dbReference type="AlphaFoldDB" id="A0AAQ3JXQ9"/>
<reference evidence="2 3" key="1">
    <citation type="submission" date="2023-10" db="EMBL/GenBank/DDBJ databases">
        <title>Chromosome-scale genome assembly provides insights into flower coloration mechanisms of Canna indica.</title>
        <authorList>
            <person name="Li C."/>
        </authorList>
    </citation>
    <scope>NUCLEOTIDE SEQUENCE [LARGE SCALE GENOMIC DNA]</scope>
    <source>
        <tissue evidence="2">Flower</tissue>
    </source>
</reference>
<evidence type="ECO:0000256" key="1">
    <source>
        <dbReference type="SAM" id="Phobius"/>
    </source>
</evidence>
<dbReference type="EMBL" id="CP136891">
    <property type="protein sequence ID" value="WOK97288.1"/>
    <property type="molecule type" value="Genomic_DNA"/>
</dbReference>
<keyword evidence="1" id="KW-0472">Membrane</keyword>
<dbReference type="PANTHER" id="PTHR33294:SF10">
    <property type="entry name" value="OS01G0247900 PROTEIN"/>
    <property type="match status" value="1"/>
</dbReference>
<evidence type="ECO:0000313" key="3">
    <source>
        <dbReference type="Proteomes" id="UP001327560"/>
    </source>
</evidence>
<feature type="transmembrane region" description="Helical" evidence="1">
    <location>
        <begin position="55"/>
        <end position="80"/>
    </location>
</feature>
<evidence type="ECO:0000313" key="2">
    <source>
        <dbReference type="EMBL" id="WOK97288.1"/>
    </source>
</evidence>
<gene>
    <name evidence="2" type="ORF">Cni_G05996</name>
</gene>
<proteinExistence type="predicted"/>
<sequence>MANEQLKPIASLLLFLNFSMYVIVTALGGWAINIAINRGFIIGPELKLPAHFTPLFFPIGNFATGFFVMFALVAGAVGAASSIAGLNHIRFWNYESLQPAVSSAITAWLLTLLAMGLACKEIDLEGRNAKLGHIIPFLDLAHYLSLRRPRLSLTVVVTPTNVPLLDHFLAATPSASPVDRLCQACKPSPSCTDYTLRLLPSLYSCSL</sequence>
<keyword evidence="1" id="KW-0812">Transmembrane</keyword>
<keyword evidence="1" id="KW-1133">Transmembrane helix</keyword>
<dbReference type="Pfam" id="PF05512">
    <property type="entry name" value="AWPM-19"/>
    <property type="match status" value="1"/>
</dbReference>
<keyword evidence="3" id="KW-1185">Reference proteome</keyword>
<dbReference type="PANTHER" id="PTHR33294">
    <property type="entry name" value="AWPM-19-LIKE FAMILY PROTEIN"/>
    <property type="match status" value="1"/>
</dbReference>
<organism evidence="2 3">
    <name type="scientific">Canna indica</name>
    <name type="common">Indian-shot</name>
    <dbReference type="NCBI Taxonomy" id="4628"/>
    <lineage>
        <taxon>Eukaryota</taxon>
        <taxon>Viridiplantae</taxon>
        <taxon>Streptophyta</taxon>
        <taxon>Embryophyta</taxon>
        <taxon>Tracheophyta</taxon>
        <taxon>Spermatophyta</taxon>
        <taxon>Magnoliopsida</taxon>
        <taxon>Liliopsida</taxon>
        <taxon>Zingiberales</taxon>
        <taxon>Cannaceae</taxon>
        <taxon>Canna</taxon>
    </lineage>
</organism>
<dbReference type="Gene3D" id="3.40.50.2000">
    <property type="entry name" value="Glycogen Phosphorylase B"/>
    <property type="match status" value="1"/>
</dbReference>
<dbReference type="Proteomes" id="UP001327560">
    <property type="component" value="Chromosome 2"/>
</dbReference>